<dbReference type="OrthoDB" id="6359816at2759"/>
<dbReference type="AlphaFoldDB" id="A0A9P6EAE0"/>
<organism evidence="1 2">
    <name type="scientific">Crepidotus variabilis</name>
    <dbReference type="NCBI Taxonomy" id="179855"/>
    <lineage>
        <taxon>Eukaryota</taxon>
        <taxon>Fungi</taxon>
        <taxon>Dikarya</taxon>
        <taxon>Basidiomycota</taxon>
        <taxon>Agaricomycotina</taxon>
        <taxon>Agaricomycetes</taxon>
        <taxon>Agaricomycetidae</taxon>
        <taxon>Agaricales</taxon>
        <taxon>Agaricineae</taxon>
        <taxon>Crepidotaceae</taxon>
        <taxon>Crepidotus</taxon>
    </lineage>
</organism>
<reference evidence="1" key="1">
    <citation type="submission" date="2020-11" db="EMBL/GenBank/DDBJ databases">
        <authorList>
            <consortium name="DOE Joint Genome Institute"/>
            <person name="Ahrendt S."/>
            <person name="Riley R."/>
            <person name="Andreopoulos W."/>
            <person name="Labutti K."/>
            <person name="Pangilinan J."/>
            <person name="Ruiz-Duenas F.J."/>
            <person name="Barrasa J.M."/>
            <person name="Sanchez-Garcia M."/>
            <person name="Camarero S."/>
            <person name="Miyauchi S."/>
            <person name="Serrano A."/>
            <person name="Linde D."/>
            <person name="Babiker R."/>
            <person name="Drula E."/>
            <person name="Ayuso-Fernandez I."/>
            <person name="Pacheco R."/>
            <person name="Padilla G."/>
            <person name="Ferreira P."/>
            <person name="Barriuso J."/>
            <person name="Kellner H."/>
            <person name="Castanera R."/>
            <person name="Alfaro M."/>
            <person name="Ramirez L."/>
            <person name="Pisabarro A.G."/>
            <person name="Kuo A."/>
            <person name="Tritt A."/>
            <person name="Lipzen A."/>
            <person name="He G."/>
            <person name="Yan M."/>
            <person name="Ng V."/>
            <person name="Cullen D."/>
            <person name="Martin F."/>
            <person name="Rosso M.-N."/>
            <person name="Henrissat B."/>
            <person name="Hibbett D."/>
            <person name="Martinez A.T."/>
            <person name="Grigoriev I.V."/>
        </authorList>
    </citation>
    <scope>NUCLEOTIDE SEQUENCE</scope>
    <source>
        <strain evidence="1">CBS 506.95</strain>
    </source>
</reference>
<dbReference type="InterPro" id="IPR011333">
    <property type="entry name" value="SKP1/BTB/POZ_sf"/>
</dbReference>
<protein>
    <recommendedName>
        <fullName evidence="3">BTB domain-containing protein</fullName>
    </recommendedName>
</protein>
<evidence type="ECO:0000313" key="2">
    <source>
        <dbReference type="Proteomes" id="UP000807306"/>
    </source>
</evidence>
<name>A0A9P6EAE0_9AGAR</name>
<comment type="caution">
    <text evidence="1">The sequence shown here is derived from an EMBL/GenBank/DDBJ whole genome shotgun (WGS) entry which is preliminary data.</text>
</comment>
<gene>
    <name evidence="1" type="ORF">CPB83DRAFT_859470</name>
</gene>
<dbReference type="SUPFAM" id="SSF54695">
    <property type="entry name" value="POZ domain"/>
    <property type="match status" value="1"/>
</dbReference>
<keyword evidence="2" id="KW-1185">Reference proteome</keyword>
<sequence length="312" mass="35040">MDPVVSVHKDFNLPDADVIIQSSDKIQFHLHRKELAAHKEAFPEAGFGIAGETVLLKEPASVLEVLFRFIYPNLDHDQASLQLRGGKLDQLVVEIDKAAQKYEVADAKLSCKEALSRLATDKKYAIDVFIYCRSQSEEYGGILNAAASKLASSCDAFEVAERLPDKDALIWLKYHKQRHDKIFKAAEDWLDRALASNYCVERYKTGFSSDGICDPCHACLSLWLRKIKINDRTGGASALRTSLQPQNISYYPNYIKHGPHNRSKHCGCETEKDPPRCQFVYKLAELCTEGLNQVWSYTGFLAELGASVPQPQ</sequence>
<accession>A0A9P6EAE0</accession>
<dbReference type="Gene3D" id="3.30.710.10">
    <property type="entry name" value="Potassium Channel Kv1.1, Chain A"/>
    <property type="match status" value="1"/>
</dbReference>
<dbReference type="EMBL" id="MU157884">
    <property type="protein sequence ID" value="KAF9525385.1"/>
    <property type="molecule type" value="Genomic_DNA"/>
</dbReference>
<dbReference type="Proteomes" id="UP000807306">
    <property type="component" value="Unassembled WGS sequence"/>
</dbReference>
<evidence type="ECO:0008006" key="3">
    <source>
        <dbReference type="Google" id="ProtNLM"/>
    </source>
</evidence>
<evidence type="ECO:0000313" key="1">
    <source>
        <dbReference type="EMBL" id="KAF9525385.1"/>
    </source>
</evidence>
<proteinExistence type="predicted"/>